<dbReference type="SUPFAM" id="SSF53955">
    <property type="entry name" value="Lysozyme-like"/>
    <property type="match status" value="1"/>
</dbReference>
<evidence type="ECO:0000256" key="1">
    <source>
        <dbReference type="ARBA" id="ARBA00010830"/>
    </source>
</evidence>
<dbReference type="KEGG" id="fal:FRAAL6515"/>
<dbReference type="EC" id="3.2.1.-" evidence="4"/>
<name>Q0RBP6_FRAAA</name>
<comment type="similarity">
    <text evidence="1">Belongs to the transglycosylase family. Rpf subfamily.</text>
</comment>
<protein>
    <submittedName>
        <fullName evidence="4">Membrane-bound lytic murein transglycosylase E</fullName>
        <ecNumber evidence="4">3.2.1.-</ecNumber>
    </submittedName>
</protein>
<dbReference type="AlphaFoldDB" id="Q0RBP6"/>
<dbReference type="InterPro" id="IPR010618">
    <property type="entry name" value="RPF"/>
</dbReference>
<dbReference type="Proteomes" id="UP000000657">
    <property type="component" value="Chromosome"/>
</dbReference>
<organism evidence="4 5">
    <name type="scientific">Frankia alni (strain DSM 45986 / CECT 9034 / ACN14a)</name>
    <dbReference type="NCBI Taxonomy" id="326424"/>
    <lineage>
        <taxon>Bacteria</taxon>
        <taxon>Bacillati</taxon>
        <taxon>Actinomycetota</taxon>
        <taxon>Actinomycetes</taxon>
        <taxon>Frankiales</taxon>
        <taxon>Frankiaceae</taxon>
        <taxon>Frankia</taxon>
    </lineage>
</organism>
<dbReference type="GO" id="GO:0016798">
    <property type="term" value="F:hydrolase activity, acting on glycosyl bonds"/>
    <property type="evidence" value="ECO:0007669"/>
    <property type="project" value="UniProtKB-KW"/>
</dbReference>
<keyword evidence="2 4" id="KW-0378">Hydrolase</keyword>
<feature type="domain" description="Resuscitation-promoting factor core lysozyme-like" evidence="3">
    <location>
        <begin position="57"/>
        <end position="122"/>
    </location>
</feature>
<gene>
    <name evidence="4" type="ordered locus">FRAAL6515</name>
</gene>
<dbReference type="STRING" id="326424.FRAAL6515"/>
<keyword evidence="5" id="KW-1185">Reference proteome</keyword>
<evidence type="ECO:0000259" key="3">
    <source>
        <dbReference type="Pfam" id="PF06737"/>
    </source>
</evidence>
<dbReference type="Pfam" id="PF06737">
    <property type="entry name" value="Transglycosylas"/>
    <property type="match status" value="1"/>
</dbReference>
<evidence type="ECO:0000313" key="5">
    <source>
        <dbReference type="Proteomes" id="UP000000657"/>
    </source>
</evidence>
<dbReference type="InterPro" id="IPR023346">
    <property type="entry name" value="Lysozyme-like_dom_sf"/>
</dbReference>
<accession>Q0RBP6</accession>
<sequence length="132" mass="13635">MGKGNSMSNARSLGRGLNRIKLGTRAAVIATTLAASVGGGLALSQPASAGTNADHFLRAVIPCESGGNPHAVNSIGAGGLFQFLPSTWHGLGGRGLPQNASVGEQWQRARQLYAQAGTSPWYASKPCWGHRI</sequence>
<dbReference type="CDD" id="cd13925">
    <property type="entry name" value="RPF"/>
    <property type="match status" value="1"/>
</dbReference>
<dbReference type="HOGENOM" id="CLU_123842_2_1_11"/>
<proteinExistence type="inferred from homology"/>
<evidence type="ECO:0000256" key="2">
    <source>
        <dbReference type="ARBA" id="ARBA00022801"/>
    </source>
</evidence>
<dbReference type="eggNOG" id="COG0741">
    <property type="taxonomic scope" value="Bacteria"/>
</dbReference>
<keyword evidence="4" id="KW-0326">Glycosidase</keyword>
<reference evidence="4 5" key="1">
    <citation type="journal article" date="2007" name="Genome Res.">
        <title>Genome characteristics of facultatively symbiotic Frankia sp. strains reflect host range and host plant biogeography.</title>
        <authorList>
            <person name="Normand P."/>
            <person name="Lapierre P."/>
            <person name="Tisa L.S."/>
            <person name="Gogarten J.P."/>
            <person name="Alloisio N."/>
            <person name="Bagnarol E."/>
            <person name="Bassi C.A."/>
            <person name="Berry A.M."/>
            <person name="Bickhart D.M."/>
            <person name="Choisne N."/>
            <person name="Couloux A."/>
            <person name="Cournoyer B."/>
            <person name="Cruveiller S."/>
            <person name="Daubin V."/>
            <person name="Demange N."/>
            <person name="Francino M.P."/>
            <person name="Goltsman E."/>
            <person name="Huang Y."/>
            <person name="Kopp O.R."/>
            <person name="Labarre L."/>
            <person name="Lapidus A."/>
            <person name="Lavire C."/>
            <person name="Marechal J."/>
            <person name="Martinez M."/>
            <person name="Mastronunzio J.E."/>
            <person name="Mullin B.C."/>
            <person name="Niemann J."/>
            <person name="Pujic P."/>
            <person name="Rawnsley T."/>
            <person name="Rouy Z."/>
            <person name="Schenowitz C."/>
            <person name="Sellstedt A."/>
            <person name="Tavares F."/>
            <person name="Tomkins J.P."/>
            <person name="Vallenet D."/>
            <person name="Valverde C."/>
            <person name="Wall L.G."/>
            <person name="Wang Y."/>
            <person name="Medigue C."/>
            <person name="Benson D.R."/>
        </authorList>
    </citation>
    <scope>NUCLEOTIDE SEQUENCE [LARGE SCALE GENOMIC DNA]</scope>
    <source>
        <strain evidence="5">DSM 45986 / CECT 9034 / ACN14a</strain>
    </source>
</reference>
<dbReference type="EMBL" id="CT573213">
    <property type="protein sequence ID" value="CAJ65138.1"/>
    <property type="molecule type" value="Genomic_DNA"/>
</dbReference>
<evidence type="ECO:0000313" key="4">
    <source>
        <dbReference type="EMBL" id="CAJ65138.1"/>
    </source>
</evidence>
<dbReference type="Gene3D" id="1.10.530.10">
    <property type="match status" value="1"/>
</dbReference>